<evidence type="ECO:0000256" key="2">
    <source>
        <dbReference type="ARBA" id="ARBA00022448"/>
    </source>
</evidence>
<evidence type="ECO:0000256" key="8">
    <source>
        <dbReference type="ARBA" id="ARBA00038436"/>
    </source>
</evidence>
<comment type="caution">
    <text evidence="11">The sequence shown here is derived from an EMBL/GenBank/DDBJ whole genome shotgun (WGS) entry which is preliminary data.</text>
</comment>
<evidence type="ECO:0000256" key="9">
    <source>
        <dbReference type="RuleBase" id="RU369079"/>
    </source>
</evidence>
<keyword evidence="6 9" id="KW-1133">Transmembrane helix</keyword>
<evidence type="ECO:0000313" key="11">
    <source>
        <dbReference type="EMBL" id="CVI64019.1"/>
    </source>
</evidence>
<keyword evidence="5 9" id="KW-0812">Transmembrane</keyword>
<protein>
    <recommendedName>
        <fullName evidence="9">TRAP transporter small permease protein</fullName>
    </recommendedName>
</protein>
<comment type="function">
    <text evidence="9">Part of the tripartite ATP-independent periplasmic (TRAP) transport system.</text>
</comment>
<dbReference type="GO" id="GO:0005886">
    <property type="term" value="C:plasma membrane"/>
    <property type="evidence" value="ECO:0007669"/>
    <property type="project" value="UniProtKB-SubCell"/>
</dbReference>
<sequence>MKKVFEAYLKLLKLIMALFMIAMVAMVFGNVVLRYGFNSGIAVSEELSRWLFVWIVFLGAIVALYEHGHLGVNMLVKRLPTSGKRACVIASHVLMIYATWLILRGSWDQTMLSLDVPAPVSGLSTAWFYSVGVVFGASAGVILLSDLFKVLTGRITDGDLVLVKESEEEEEWDALQAEIAARDRGDVLKTAEGSRT</sequence>
<dbReference type="EMBL" id="FCNP01000050">
    <property type="protein sequence ID" value="CVI64019.1"/>
    <property type="molecule type" value="Genomic_DNA"/>
</dbReference>
<feature type="transmembrane region" description="Helical" evidence="9">
    <location>
        <begin position="86"/>
        <end position="107"/>
    </location>
</feature>
<evidence type="ECO:0000256" key="5">
    <source>
        <dbReference type="ARBA" id="ARBA00022692"/>
    </source>
</evidence>
<dbReference type="GO" id="GO:0015740">
    <property type="term" value="P:C4-dicarboxylate transport"/>
    <property type="evidence" value="ECO:0007669"/>
    <property type="project" value="TreeGrafter"/>
</dbReference>
<comment type="subunit">
    <text evidence="9">The complex comprises the extracytoplasmic solute receptor protein and the two transmembrane proteins.</text>
</comment>
<dbReference type="PANTHER" id="PTHR35011:SF2">
    <property type="entry name" value="2,3-DIKETO-L-GULONATE TRAP TRANSPORTER SMALL PERMEASE PROTEIN YIAM"/>
    <property type="match status" value="1"/>
</dbReference>
<name>A0A1S7UB41_9HYPH</name>
<feature type="transmembrane region" description="Helical" evidence="9">
    <location>
        <begin position="12"/>
        <end position="35"/>
    </location>
</feature>
<dbReference type="AlphaFoldDB" id="A0A1S7UB41"/>
<dbReference type="Proteomes" id="UP000192140">
    <property type="component" value="Unassembled WGS sequence"/>
</dbReference>
<dbReference type="RefSeq" id="WP_080855428.1">
    <property type="nucleotide sequence ID" value="NZ_LT009777.1"/>
</dbReference>
<keyword evidence="2 9" id="KW-0813">Transport</keyword>
<keyword evidence="12" id="KW-1185">Reference proteome</keyword>
<evidence type="ECO:0000313" key="12">
    <source>
        <dbReference type="Proteomes" id="UP000192140"/>
    </source>
</evidence>
<feature type="transmembrane region" description="Helical" evidence="9">
    <location>
        <begin position="47"/>
        <end position="65"/>
    </location>
</feature>
<feature type="domain" description="Tripartite ATP-independent periplasmic transporters DctQ component" evidence="10">
    <location>
        <begin position="23"/>
        <end position="152"/>
    </location>
</feature>
<organism evidence="11 12">
    <name type="scientific">Agrobacterium deltaense NCPPB 1641</name>
    <dbReference type="NCBI Taxonomy" id="1183425"/>
    <lineage>
        <taxon>Bacteria</taxon>
        <taxon>Pseudomonadati</taxon>
        <taxon>Pseudomonadota</taxon>
        <taxon>Alphaproteobacteria</taxon>
        <taxon>Hyphomicrobiales</taxon>
        <taxon>Rhizobiaceae</taxon>
        <taxon>Rhizobium/Agrobacterium group</taxon>
        <taxon>Agrobacterium</taxon>
    </lineage>
</organism>
<evidence type="ECO:0000256" key="4">
    <source>
        <dbReference type="ARBA" id="ARBA00022519"/>
    </source>
</evidence>
<reference evidence="11" key="1">
    <citation type="submission" date="2016-01" db="EMBL/GenBank/DDBJ databases">
        <authorList>
            <person name="Regsiter A."/>
            <person name="william w."/>
        </authorList>
    </citation>
    <scope>NUCLEOTIDE SEQUENCE</scope>
    <source>
        <strain evidence="11">NCPPB 1641</strain>
    </source>
</reference>
<keyword evidence="7 9" id="KW-0472">Membrane</keyword>
<feature type="transmembrane region" description="Helical" evidence="9">
    <location>
        <begin position="127"/>
        <end position="148"/>
    </location>
</feature>
<dbReference type="GO" id="GO:0022857">
    <property type="term" value="F:transmembrane transporter activity"/>
    <property type="evidence" value="ECO:0007669"/>
    <property type="project" value="UniProtKB-UniRule"/>
</dbReference>
<dbReference type="InterPro" id="IPR007387">
    <property type="entry name" value="TRAP_DctQ"/>
</dbReference>
<comment type="similarity">
    <text evidence="8 9">Belongs to the TRAP transporter small permease family.</text>
</comment>
<evidence type="ECO:0000256" key="7">
    <source>
        <dbReference type="ARBA" id="ARBA00023136"/>
    </source>
</evidence>
<keyword evidence="3" id="KW-1003">Cell membrane</keyword>
<evidence type="ECO:0000256" key="3">
    <source>
        <dbReference type="ARBA" id="ARBA00022475"/>
    </source>
</evidence>
<evidence type="ECO:0000256" key="1">
    <source>
        <dbReference type="ARBA" id="ARBA00004429"/>
    </source>
</evidence>
<dbReference type="Pfam" id="PF04290">
    <property type="entry name" value="DctQ"/>
    <property type="match status" value="1"/>
</dbReference>
<comment type="subcellular location">
    <subcellularLocation>
        <location evidence="1 9">Cell inner membrane</location>
        <topology evidence="1 9">Multi-pass membrane protein</topology>
    </subcellularLocation>
</comment>
<dbReference type="PANTHER" id="PTHR35011">
    <property type="entry name" value="2,3-DIKETO-L-GULONATE TRAP TRANSPORTER SMALL PERMEASE PROTEIN YIAM"/>
    <property type="match status" value="1"/>
</dbReference>
<dbReference type="InterPro" id="IPR055348">
    <property type="entry name" value="DctQ"/>
</dbReference>
<accession>A0A1S7UB41</accession>
<evidence type="ECO:0000256" key="6">
    <source>
        <dbReference type="ARBA" id="ARBA00022989"/>
    </source>
</evidence>
<keyword evidence="4 9" id="KW-0997">Cell inner membrane</keyword>
<proteinExistence type="inferred from homology"/>
<gene>
    <name evidence="11" type="ORF">AGR7A_pAt30072</name>
</gene>
<evidence type="ECO:0000259" key="10">
    <source>
        <dbReference type="Pfam" id="PF04290"/>
    </source>
</evidence>